<evidence type="ECO:0000313" key="2">
    <source>
        <dbReference type="Proteomes" id="UP001454036"/>
    </source>
</evidence>
<organism evidence="1 2">
    <name type="scientific">Lithospermum erythrorhizon</name>
    <name type="common">Purple gromwell</name>
    <name type="synonym">Lithospermum officinale var. erythrorhizon</name>
    <dbReference type="NCBI Taxonomy" id="34254"/>
    <lineage>
        <taxon>Eukaryota</taxon>
        <taxon>Viridiplantae</taxon>
        <taxon>Streptophyta</taxon>
        <taxon>Embryophyta</taxon>
        <taxon>Tracheophyta</taxon>
        <taxon>Spermatophyta</taxon>
        <taxon>Magnoliopsida</taxon>
        <taxon>eudicotyledons</taxon>
        <taxon>Gunneridae</taxon>
        <taxon>Pentapetalae</taxon>
        <taxon>asterids</taxon>
        <taxon>lamiids</taxon>
        <taxon>Boraginales</taxon>
        <taxon>Boraginaceae</taxon>
        <taxon>Boraginoideae</taxon>
        <taxon>Lithospermeae</taxon>
        <taxon>Lithospermum</taxon>
    </lineage>
</organism>
<proteinExistence type="predicted"/>
<accession>A0AAV3PGV0</accession>
<keyword evidence="2" id="KW-1185">Reference proteome</keyword>
<dbReference type="Proteomes" id="UP001454036">
    <property type="component" value="Unassembled WGS sequence"/>
</dbReference>
<dbReference type="AlphaFoldDB" id="A0AAV3PGV0"/>
<gene>
    <name evidence="1" type="ORF">LIER_37194</name>
</gene>
<name>A0AAV3PGV0_LITER</name>
<reference evidence="1 2" key="1">
    <citation type="submission" date="2024-01" db="EMBL/GenBank/DDBJ databases">
        <title>The complete chloroplast genome sequence of Lithospermum erythrorhizon: insights into the phylogenetic relationship among Boraginaceae species and the maternal lineages of purple gromwells.</title>
        <authorList>
            <person name="Okada T."/>
            <person name="Watanabe K."/>
        </authorList>
    </citation>
    <scope>NUCLEOTIDE SEQUENCE [LARGE SCALE GENOMIC DNA]</scope>
</reference>
<comment type="caution">
    <text evidence="1">The sequence shown here is derived from an EMBL/GenBank/DDBJ whole genome shotgun (WGS) entry which is preliminary data.</text>
</comment>
<protein>
    <submittedName>
        <fullName evidence="1">Uncharacterized protein</fullName>
    </submittedName>
</protein>
<dbReference type="PANTHER" id="PTHR34570">
    <property type="entry name" value="OS03G0593100 PROTEIN"/>
    <property type="match status" value="1"/>
</dbReference>
<dbReference type="PANTHER" id="PTHR34570:SF12">
    <property type="entry name" value="EXPRESSED PROTEIN"/>
    <property type="match status" value="1"/>
</dbReference>
<evidence type="ECO:0000313" key="1">
    <source>
        <dbReference type="EMBL" id="GAA0150879.1"/>
    </source>
</evidence>
<dbReference type="EMBL" id="BAABME010017655">
    <property type="protein sequence ID" value="GAA0150879.1"/>
    <property type="molecule type" value="Genomic_DNA"/>
</dbReference>
<sequence length="156" mass="18661">MVQQSDQTTINSSIALLQRRFRELERMKILRQEKELMRMLLQQSEEKYHHHQIPKFLHRNHHYHHKKQPSKSKVHQLINHEPDVEVKHIPSIQLSLSLWPETEKKQPGIHRSINVEAPSSPLMTKSLLINDRKTFEKKWDIKIDESFCDVDTSLHL</sequence>